<feature type="non-terminal residue" evidence="1">
    <location>
        <position position="1"/>
    </location>
</feature>
<protein>
    <submittedName>
        <fullName evidence="1">Uncharacterized protein</fullName>
    </submittedName>
</protein>
<dbReference type="Proteomes" id="UP001187531">
    <property type="component" value="Unassembled WGS sequence"/>
</dbReference>
<name>A0AA88LEC7_ARTSF</name>
<dbReference type="InterPro" id="IPR032675">
    <property type="entry name" value="LRR_dom_sf"/>
</dbReference>
<keyword evidence="2" id="KW-1185">Reference proteome</keyword>
<feature type="non-terminal residue" evidence="1">
    <location>
        <position position="90"/>
    </location>
</feature>
<dbReference type="SUPFAM" id="SSF52047">
    <property type="entry name" value="RNI-like"/>
    <property type="match status" value="1"/>
</dbReference>
<dbReference type="Gene3D" id="3.80.10.10">
    <property type="entry name" value="Ribonuclease Inhibitor"/>
    <property type="match status" value="1"/>
</dbReference>
<gene>
    <name evidence="1" type="ORF">QYM36_003832</name>
</gene>
<sequence>DPKEDGLKTQILKSRDSNARKENLSIVCIAIVPLMKRGITDCGLVNLAAQPESFKRSIEELNLSGCYKVTDWGLSKLLPELKRLRVLNLK</sequence>
<comment type="caution">
    <text evidence="1">The sequence shown here is derived from an EMBL/GenBank/DDBJ whole genome shotgun (WGS) entry which is preliminary data.</text>
</comment>
<dbReference type="EMBL" id="JAVRJZ010000006">
    <property type="protein sequence ID" value="KAK2721661.1"/>
    <property type="molecule type" value="Genomic_DNA"/>
</dbReference>
<reference evidence="1" key="1">
    <citation type="submission" date="2023-07" db="EMBL/GenBank/DDBJ databases">
        <title>Chromosome-level genome assembly of Artemia franciscana.</title>
        <authorList>
            <person name="Jo E."/>
        </authorList>
    </citation>
    <scope>NUCLEOTIDE SEQUENCE</scope>
    <source>
        <tissue evidence="1">Whole body</tissue>
    </source>
</reference>
<dbReference type="AlphaFoldDB" id="A0AA88LEC7"/>
<proteinExistence type="predicted"/>
<accession>A0AA88LEC7</accession>
<evidence type="ECO:0000313" key="2">
    <source>
        <dbReference type="Proteomes" id="UP001187531"/>
    </source>
</evidence>
<evidence type="ECO:0000313" key="1">
    <source>
        <dbReference type="EMBL" id="KAK2721661.1"/>
    </source>
</evidence>
<organism evidence="1 2">
    <name type="scientific">Artemia franciscana</name>
    <name type="common">Brine shrimp</name>
    <name type="synonym">Artemia sanfranciscana</name>
    <dbReference type="NCBI Taxonomy" id="6661"/>
    <lineage>
        <taxon>Eukaryota</taxon>
        <taxon>Metazoa</taxon>
        <taxon>Ecdysozoa</taxon>
        <taxon>Arthropoda</taxon>
        <taxon>Crustacea</taxon>
        <taxon>Branchiopoda</taxon>
        <taxon>Anostraca</taxon>
        <taxon>Artemiidae</taxon>
        <taxon>Artemia</taxon>
    </lineage>
</organism>